<comment type="caution">
    <text evidence="3">The sequence shown here is derived from an EMBL/GenBank/DDBJ whole genome shotgun (WGS) entry which is preliminary data.</text>
</comment>
<sequence length="916" mass="105576">MTDVQEKCDCRKPDVNIDETCGGCGNLVNFERLRQRAVDTYDRDGQPIEDSNLPRRHLRIQNPSNSLRFLHLDDKTSPILSGTFERVSITHLPPYEAVSYCWGGEDGDYTKSEFIIIGGRLFPITKNCAAVLRKIREAKTKRVIWIDSLCINQNDVKERSVQVSQMGKIYSGAQKVHIYLGNNVDDETASEAFHVLNSVEDLDEFSMRLGGRAMSVKALFTQPYFSRMWIIQEVLLAKSAELHWGTATIPWRALSEGHLEQFKKTGIDGDIPEWIRIQAINKNFRNSETFGELLFSAMGSNASNDRDKVYGIYGLLFDAEVEGLTVDYGLSVKRVFTTMAVHLIRKHNTLQAVLRHANHDSPLIDGERLPSWVPDFRSRCVPKDVSISFDGSSELKIHSSTSSEDVISSFGENELYLRGHRLRIFQDGPEAIQRRKIVRCRMRGTRDIMWEIHANFPVPFKPKEHVVFWMSNGLLLQLKPHSVRKDTYTLLGECVLKHSGPFPTLVVQDSPRSFADAMFGLDFLTWQDLTSLWKLYTDFKSFLRHGWQQHRRIFFSFPDTRMSSEEANRTVSAYRDFCSRGVVHDHSQERHDGVRLMFGSREGLKANGDVFYRRNGGFKRLTHHLKRMSDKEIILDFENFWEDLGTWERLHSLKIVLRRAEDYGTQKISHLCESWLQHNYNTRTTLRAWLLADEDRRLGTETLVELKAWEMATKELSGALQWTMWFRWPCGSPAWVQDSNLKRPISEKRKASTVNNDNEDGEVRDCPNGKRRNLGAEQPSLVVEDLSGVLAMDRYVHVEDTKPEHAKAKGGEANDSPHNQGGNPDSVIENNFEDVQARSNQFEVGKQYWGLDWQMLQHFSDEWAETIWALQQFLAVKDELNLEMDRLFQLKESCLKRGAWRKENMEICPAETITLV</sequence>
<evidence type="ECO:0000313" key="3">
    <source>
        <dbReference type="EMBL" id="RSM15438.1"/>
    </source>
</evidence>
<evidence type="ECO:0000256" key="1">
    <source>
        <dbReference type="SAM" id="MobiDB-lite"/>
    </source>
</evidence>
<proteinExistence type="predicted"/>
<dbReference type="PANTHER" id="PTHR24148">
    <property type="entry name" value="ANKYRIN REPEAT DOMAIN-CONTAINING PROTEIN 39 HOMOLOG-RELATED"/>
    <property type="match status" value="1"/>
</dbReference>
<accession>A0A428UMB0</accession>
<feature type="region of interest" description="Disordered" evidence="1">
    <location>
        <begin position="746"/>
        <end position="774"/>
    </location>
</feature>
<dbReference type="EMBL" id="NIZV01000050">
    <property type="protein sequence ID" value="RSM15438.1"/>
    <property type="molecule type" value="Genomic_DNA"/>
</dbReference>
<dbReference type="InterPro" id="IPR010730">
    <property type="entry name" value="HET"/>
</dbReference>
<feature type="region of interest" description="Disordered" evidence="1">
    <location>
        <begin position="804"/>
        <end position="825"/>
    </location>
</feature>
<dbReference type="Proteomes" id="UP000288429">
    <property type="component" value="Unassembled WGS sequence"/>
</dbReference>
<dbReference type="Pfam" id="PF06985">
    <property type="entry name" value="HET"/>
    <property type="match status" value="1"/>
</dbReference>
<organism evidence="3 4">
    <name type="scientific">Fusarium ambrosium</name>
    <dbReference type="NCBI Taxonomy" id="131363"/>
    <lineage>
        <taxon>Eukaryota</taxon>
        <taxon>Fungi</taxon>
        <taxon>Dikarya</taxon>
        <taxon>Ascomycota</taxon>
        <taxon>Pezizomycotina</taxon>
        <taxon>Sordariomycetes</taxon>
        <taxon>Hypocreomycetidae</taxon>
        <taxon>Hypocreales</taxon>
        <taxon>Nectriaceae</taxon>
        <taxon>Fusarium</taxon>
        <taxon>Fusarium solani species complex</taxon>
    </lineage>
</organism>
<dbReference type="AlphaFoldDB" id="A0A428UMB0"/>
<dbReference type="InterPro" id="IPR052895">
    <property type="entry name" value="HetReg/Transcr_Mod"/>
</dbReference>
<evidence type="ECO:0000313" key="4">
    <source>
        <dbReference type="Proteomes" id="UP000288429"/>
    </source>
</evidence>
<feature type="domain" description="Heterokaryon incompatibility" evidence="2">
    <location>
        <begin position="95"/>
        <end position="233"/>
    </location>
</feature>
<protein>
    <recommendedName>
        <fullName evidence="2">Heterokaryon incompatibility domain-containing protein</fullName>
    </recommendedName>
</protein>
<dbReference type="PANTHER" id="PTHR24148:SF64">
    <property type="entry name" value="HETEROKARYON INCOMPATIBILITY DOMAIN-CONTAINING PROTEIN"/>
    <property type="match status" value="1"/>
</dbReference>
<keyword evidence="4" id="KW-1185">Reference proteome</keyword>
<name>A0A428UMB0_9HYPO</name>
<gene>
    <name evidence="3" type="ORF">CDV31_005031</name>
</gene>
<reference evidence="3 4" key="1">
    <citation type="submission" date="2017-06" db="EMBL/GenBank/DDBJ databases">
        <title>Cmopartive genomic analysis of Ambrosia Fusariam Clade fungi.</title>
        <authorList>
            <person name="Stajich J.E."/>
            <person name="Carrillo J."/>
            <person name="Kijimoto T."/>
            <person name="Eskalen A."/>
            <person name="O'Donnell K."/>
            <person name="Kasson M."/>
        </authorList>
    </citation>
    <scope>NUCLEOTIDE SEQUENCE [LARGE SCALE GENOMIC DNA]</scope>
    <source>
        <strain evidence="3 4">NRRL 20438</strain>
    </source>
</reference>
<evidence type="ECO:0000259" key="2">
    <source>
        <dbReference type="Pfam" id="PF06985"/>
    </source>
</evidence>